<dbReference type="SUPFAM" id="SSF49363">
    <property type="entry name" value="Purple acid phosphatase, N-terminal domain"/>
    <property type="match status" value="1"/>
</dbReference>
<dbReference type="CDD" id="cd00839">
    <property type="entry name" value="MPP_PAPs"/>
    <property type="match status" value="1"/>
</dbReference>
<comment type="caution">
    <text evidence="14">The sequence shown here is derived from an EMBL/GenBank/DDBJ whole genome shotgun (WGS) entry which is preliminary data.</text>
</comment>
<keyword evidence="5 9" id="KW-0732">Signal</keyword>
<feature type="domain" description="Purple acid phosphatase C-terminal" evidence="12">
    <location>
        <begin position="351"/>
        <end position="409"/>
    </location>
</feature>
<evidence type="ECO:0000256" key="2">
    <source>
        <dbReference type="ARBA" id="ARBA00001947"/>
    </source>
</evidence>
<evidence type="ECO:0000256" key="5">
    <source>
        <dbReference type="ARBA" id="ARBA00022729"/>
    </source>
</evidence>
<evidence type="ECO:0000256" key="8">
    <source>
        <dbReference type="ARBA" id="ARBA00023180"/>
    </source>
</evidence>
<dbReference type="InterPro" id="IPR025733">
    <property type="entry name" value="PAPs_C"/>
</dbReference>
<dbReference type="Pfam" id="PF14008">
    <property type="entry name" value="Metallophos_C"/>
    <property type="match status" value="1"/>
</dbReference>
<organism evidence="14 15">
    <name type="scientific">Vitis rotundifolia</name>
    <name type="common">Muscadine grape</name>
    <dbReference type="NCBI Taxonomy" id="103349"/>
    <lineage>
        <taxon>Eukaryota</taxon>
        <taxon>Viridiplantae</taxon>
        <taxon>Streptophyta</taxon>
        <taxon>Embryophyta</taxon>
        <taxon>Tracheophyta</taxon>
        <taxon>Spermatophyta</taxon>
        <taxon>Magnoliopsida</taxon>
        <taxon>eudicotyledons</taxon>
        <taxon>Gunneridae</taxon>
        <taxon>Pentapetalae</taxon>
        <taxon>rosids</taxon>
        <taxon>Vitales</taxon>
        <taxon>Vitaceae</taxon>
        <taxon>Viteae</taxon>
        <taxon>Vitis</taxon>
    </lineage>
</organism>
<feature type="domain" description="Purple acid phosphatase N-terminal" evidence="13">
    <location>
        <begin position="50"/>
        <end position="137"/>
    </location>
</feature>
<dbReference type="Gene3D" id="2.60.40.380">
    <property type="entry name" value="Purple acid phosphatase-like, N-terminal"/>
    <property type="match status" value="1"/>
</dbReference>
<dbReference type="Proteomes" id="UP001168098">
    <property type="component" value="Unassembled WGS sequence"/>
</dbReference>
<evidence type="ECO:0000256" key="6">
    <source>
        <dbReference type="ARBA" id="ARBA00022801"/>
    </source>
</evidence>
<evidence type="ECO:0000256" key="4">
    <source>
        <dbReference type="ARBA" id="ARBA00008723"/>
    </source>
</evidence>
<keyword evidence="8" id="KW-0325">Glycoprotein</keyword>
<evidence type="ECO:0000256" key="1">
    <source>
        <dbReference type="ARBA" id="ARBA00000032"/>
    </source>
</evidence>
<comment type="cofactor">
    <cofactor evidence="2">
        <name>Zn(2+)</name>
        <dbReference type="ChEBI" id="CHEBI:29105"/>
    </cofactor>
</comment>
<dbReference type="InterPro" id="IPR015914">
    <property type="entry name" value="PAPs_N"/>
</dbReference>
<evidence type="ECO:0000256" key="10">
    <source>
        <dbReference type="SAM" id="MobiDB-lite"/>
    </source>
</evidence>
<dbReference type="AlphaFoldDB" id="A0AA38ZTR6"/>
<dbReference type="GO" id="GO:0046872">
    <property type="term" value="F:metal ion binding"/>
    <property type="evidence" value="ECO:0007669"/>
    <property type="project" value="InterPro"/>
</dbReference>
<evidence type="ECO:0000256" key="9">
    <source>
        <dbReference type="RuleBase" id="RU361203"/>
    </source>
</evidence>
<dbReference type="SUPFAM" id="SSF56300">
    <property type="entry name" value="Metallo-dependent phosphatases"/>
    <property type="match status" value="1"/>
</dbReference>
<sequence>MEKSWLTVSLHLLTILSSIQFPRSHASSDYSRQPPRSLIFTPHHRSDSDPQQVHISLVGRDRMKVSWITDDKSARSIVEYGKIPGKYEASATGEHTSYNYFFYSSGKIHNVEIGPLEAGTVYYYRCGGSGQEFYFKTPPSSFPIEFAVVGDLGQTEWTASTLRHVNKTNYDVLLLPGDLSYADSDQSLWDCFGRLVEPYASHRPWMVTEGNHEIEIFPIIYPHGFKAFNSRWPMPFQESGSTSNLYYSFEVAGCHVIMLGSYAEFDEKSSQYKWLTGDLGKVDRRRTPWLIVLIHAPWYNTNLAHKGEGESMRKAMEKLLYEARVDVVFAGHVHAYERFTRVYNNKADACGPIHVTIGDGGNREGLALTFEKPTSASLSVYREPSFGHGRLRILNQTHAFWSWHRNNDSDSILGDSLWLQSLSVSRQCTQFQQDQASPPLVSVNLNDEL</sequence>
<feature type="signal peptide" evidence="9">
    <location>
        <begin position="1"/>
        <end position="26"/>
    </location>
</feature>
<dbReference type="PANTHER" id="PTHR22953:SF7">
    <property type="entry name" value="PURPLE ACID PHOSPHATASE 22"/>
    <property type="match status" value="1"/>
</dbReference>
<comment type="catalytic activity">
    <reaction evidence="1 9">
        <text>a phosphate monoester + H2O = an alcohol + phosphate</text>
        <dbReference type="Rhea" id="RHEA:15017"/>
        <dbReference type="ChEBI" id="CHEBI:15377"/>
        <dbReference type="ChEBI" id="CHEBI:30879"/>
        <dbReference type="ChEBI" id="CHEBI:43474"/>
        <dbReference type="ChEBI" id="CHEBI:67140"/>
        <dbReference type="EC" id="3.1.3.2"/>
    </reaction>
</comment>
<proteinExistence type="inferred from homology"/>
<dbReference type="Pfam" id="PF16656">
    <property type="entry name" value="Pur_ac_phosph_N"/>
    <property type="match status" value="1"/>
</dbReference>
<evidence type="ECO:0000259" key="13">
    <source>
        <dbReference type="Pfam" id="PF16656"/>
    </source>
</evidence>
<evidence type="ECO:0000256" key="7">
    <source>
        <dbReference type="ARBA" id="ARBA00022833"/>
    </source>
</evidence>
<comment type="cofactor">
    <cofactor evidence="3">
        <name>Fe cation</name>
        <dbReference type="ChEBI" id="CHEBI:24875"/>
    </cofactor>
</comment>
<dbReference type="InterPro" id="IPR041792">
    <property type="entry name" value="MPP_PAP"/>
</dbReference>
<accession>A0AA38ZTR6</accession>
<evidence type="ECO:0000313" key="14">
    <source>
        <dbReference type="EMBL" id="KAJ9695133.1"/>
    </source>
</evidence>
<dbReference type="InterPro" id="IPR004843">
    <property type="entry name" value="Calcineurin-like_PHP"/>
</dbReference>
<dbReference type="EMBL" id="JARBHA010000008">
    <property type="protein sequence ID" value="KAJ9695133.1"/>
    <property type="molecule type" value="Genomic_DNA"/>
</dbReference>
<evidence type="ECO:0000259" key="11">
    <source>
        <dbReference type="Pfam" id="PF00149"/>
    </source>
</evidence>
<dbReference type="InterPro" id="IPR029052">
    <property type="entry name" value="Metallo-depent_PP-like"/>
</dbReference>
<evidence type="ECO:0000256" key="3">
    <source>
        <dbReference type="ARBA" id="ARBA00001962"/>
    </source>
</evidence>
<protein>
    <recommendedName>
        <fullName evidence="9">Purple acid phosphatase</fullName>
        <ecNumber evidence="9">3.1.3.2</ecNumber>
    </recommendedName>
</protein>
<dbReference type="PANTHER" id="PTHR22953">
    <property type="entry name" value="ACID PHOSPHATASE RELATED"/>
    <property type="match status" value="1"/>
</dbReference>
<feature type="domain" description="Calcineurin-like phosphoesterase" evidence="11">
    <location>
        <begin position="146"/>
        <end position="336"/>
    </location>
</feature>
<keyword evidence="6 9" id="KW-0378">Hydrolase</keyword>
<feature type="region of interest" description="Disordered" evidence="10">
    <location>
        <begin position="25"/>
        <end position="51"/>
    </location>
</feature>
<reference evidence="14 15" key="1">
    <citation type="journal article" date="2023" name="BMC Biotechnol.">
        <title>Vitis rotundifolia cv Carlos genome sequencing.</title>
        <authorList>
            <person name="Huff M."/>
            <person name="Hulse-Kemp A."/>
            <person name="Scheffler B."/>
            <person name="Youngblood R."/>
            <person name="Simpson S."/>
            <person name="Babiker E."/>
            <person name="Staton M."/>
        </authorList>
    </citation>
    <scope>NUCLEOTIDE SEQUENCE [LARGE SCALE GENOMIC DNA]</scope>
    <source>
        <tissue evidence="14">Leaf</tissue>
    </source>
</reference>
<gene>
    <name evidence="14" type="ORF">PVL29_010568</name>
</gene>
<comment type="similarity">
    <text evidence="4 9">Belongs to the metallophosphoesterase superfamily. Purple acid phosphatase family.</text>
</comment>
<name>A0AA38ZTR6_VITRO</name>
<feature type="chain" id="PRO_5041486487" description="Purple acid phosphatase" evidence="9">
    <location>
        <begin position="27"/>
        <end position="449"/>
    </location>
</feature>
<evidence type="ECO:0000313" key="15">
    <source>
        <dbReference type="Proteomes" id="UP001168098"/>
    </source>
</evidence>
<dbReference type="Pfam" id="PF00149">
    <property type="entry name" value="Metallophos"/>
    <property type="match status" value="1"/>
</dbReference>
<keyword evidence="15" id="KW-1185">Reference proteome</keyword>
<dbReference type="GO" id="GO:0003993">
    <property type="term" value="F:acid phosphatase activity"/>
    <property type="evidence" value="ECO:0007669"/>
    <property type="project" value="UniProtKB-EC"/>
</dbReference>
<keyword evidence="7" id="KW-0862">Zinc</keyword>
<evidence type="ECO:0000259" key="12">
    <source>
        <dbReference type="Pfam" id="PF14008"/>
    </source>
</evidence>
<dbReference type="InterPro" id="IPR008963">
    <property type="entry name" value="Purple_acid_Pase-like_N"/>
</dbReference>
<dbReference type="Gene3D" id="3.60.21.10">
    <property type="match status" value="1"/>
</dbReference>
<dbReference type="InterPro" id="IPR039331">
    <property type="entry name" value="PAPs-like"/>
</dbReference>
<dbReference type="EC" id="3.1.3.2" evidence="9"/>